<protein>
    <submittedName>
        <fullName evidence="1">Uncharacterized protein</fullName>
    </submittedName>
</protein>
<gene>
    <name evidence="1" type="ORF">BN13_80035</name>
</gene>
<comment type="caution">
    <text evidence="1">The sequence shown here is derived from an EMBL/GenBank/DDBJ whole genome shotgun (WGS) entry which is preliminary data.</text>
</comment>
<sequence>MRCSRNHRDDGVEEGVSVYPGWQVGTRLVLDLRGIDAFSALPFVGSDLPIYLCSGVLSSALGSDGEPLMLDDSADIDPDDEWTWMLPEPTWRMSLTRITPDGIDVVLI</sequence>
<dbReference type="RefSeq" id="WP_048544114.1">
    <property type="nucleotide sequence ID" value="NZ_HF571038.1"/>
</dbReference>
<keyword evidence="2" id="KW-1185">Reference proteome</keyword>
<dbReference type="EMBL" id="CAJC01000194">
    <property type="protein sequence ID" value="CCI54666.1"/>
    <property type="molecule type" value="Genomic_DNA"/>
</dbReference>
<proteinExistence type="predicted"/>
<accession>A0A077MBD7</accession>
<reference evidence="1 2" key="1">
    <citation type="journal article" date="2013" name="ISME J.">
        <title>A metabolic model for members of the genus Tetrasphaera involved in enhanced biological phosphorus removal.</title>
        <authorList>
            <person name="Kristiansen R."/>
            <person name="Nguyen H.T.T."/>
            <person name="Saunders A.M."/>
            <person name="Nielsen J.L."/>
            <person name="Wimmer R."/>
            <person name="Le V.Q."/>
            <person name="McIlroy S.J."/>
            <person name="Petrovski S."/>
            <person name="Seviour R.J."/>
            <person name="Calteau A."/>
            <person name="Nielsen K.L."/>
            <person name="Nielsen P.H."/>
        </authorList>
    </citation>
    <scope>NUCLEOTIDE SEQUENCE [LARGE SCALE GENOMIC DNA]</scope>
    <source>
        <strain evidence="1 2">Ben 74</strain>
    </source>
</reference>
<dbReference type="Proteomes" id="UP000035720">
    <property type="component" value="Unassembled WGS sequence"/>
</dbReference>
<name>A0A077MBD7_9MICO</name>
<dbReference type="AlphaFoldDB" id="A0A077MBD7"/>
<organism evidence="1 2">
    <name type="scientific">Nostocoides jenkinsii Ben 74</name>
    <dbReference type="NCBI Taxonomy" id="1193518"/>
    <lineage>
        <taxon>Bacteria</taxon>
        <taxon>Bacillati</taxon>
        <taxon>Actinomycetota</taxon>
        <taxon>Actinomycetes</taxon>
        <taxon>Micrococcales</taxon>
        <taxon>Intrasporangiaceae</taxon>
        <taxon>Nostocoides</taxon>
    </lineage>
</organism>
<dbReference type="STRING" id="1193518.BN13_80035"/>
<evidence type="ECO:0000313" key="2">
    <source>
        <dbReference type="Proteomes" id="UP000035720"/>
    </source>
</evidence>
<evidence type="ECO:0000313" key="1">
    <source>
        <dbReference type="EMBL" id="CCI54666.1"/>
    </source>
</evidence>